<comment type="caution">
    <text evidence="2">The sequence shown here is derived from an EMBL/GenBank/DDBJ whole genome shotgun (WGS) entry which is preliminary data.</text>
</comment>
<gene>
    <name evidence="2" type="ORF">MZO42_14700</name>
</gene>
<organism evidence="2">
    <name type="scientific">Sphingomonas psychrotolerans</name>
    <dbReference type="NCBI Taxonomy" id="1327635"/>
    <lineage>
        <taxon>Bacteria</taxon>
        <taxon>Pseudomonadati</taxon>
        <taxon>Pseudomonadota</taxon>
        <taxon>Alphaproteobacteria</taxon>
        <taxon>Sphingomonadales</taxon>
        <taxon>Sphingomonadaceae</taxon>
        <taxon>Sphingomonas</taxon>
    </lineage>
</organism>
<reference evidence="2" key="1">
    <citation type="submission" date="2022-04" db="EMBL/GenBank/DDBJ databases">
        <title>Tomato heritable bacteria conferring resistance against bacterial wilt.</title>
        <authorList>
            <person name="Yin J."/>
        </authorList>
    </citation>
    <scope>NUCLEOTIDE SEQUENCE</scope>
    <source>
        <strain evidence="2">Cra20</strain>
    </source>
</reference>
<feature type="chain" id="PRO_5045175029" description="DUF2147 domain-containing protein" evidence="1">
    <location>
        <begin position="27"/>
        <end position="184"/>
    </location>
</feature>
<proteinExistence type="predicted"/>
<feature type="signal peptide" evidence="1">
    <location>
        <begin position="1"/>
        <end position="26"/>
    </location>
</feature>
<keyword evidence="1" id="KW-0732">Signal</keyword>
<evidence type="ECO:0000256" key="1">
    <source>
        <dbReference type="SAM" id="SignalP"/>
    </source>
</evidence>
<evidence type="ECO:0000313" key="2">
    <source>
        <dbReference type="EMBL" id="MDT8759949.1"/>
    </source>
</evidence>
<sequence>MRNFVNAFMIEASLLGLLCIAAPAAAQDAVGLSGPVSGANELPFARRSNELTAMGMMLQFRGQKLQGKRCFETGCLFIINQTTDYDAVGLYLDVGSPDPADAPVWGPNLFRNSKLRPQLARWTYKAGDASMCALAARVVLRHRKTGEEVISDGVVSLCKSPKVDSALRINVTMPKVTIEEPGAH</sequence>
<name>A0ABU3N5Z7_9SPHN</name>
<protein>
    <recommendedName>
        <fullName evidence="3">DUF2147 domain-containing protein</fullName>
    </recommendedName>
</protein>
<accession>A0ABU3N5Z7</accession>
<evidence type="ECO:0008006" key="3">
    <source>
        <dbReference type="Google" id="ProtNLM"/>
    </source>
</evidence>
<dbReference type="EMBL" id="JALMLT010000003">
    <property type="protein sequence ID" value="MDT8759949.1"/>
    <property type="molecule type" value="Genomic_DNA"/>
</dbReference>